<reference evidence="1 2" key="1">
    <citation type="journal article" date="2019" name="Int. J. Syst. Evol. Microbiol.">
        <title>The Global Catalogue of Microorganisms (GCM) 10K type strain sequencing project: providing services to taxonomists for standard genome sequencing and annotation.</title>
        <authorList>
            <consortium name="The Broad Institute Genomics Platform"/>
            <consortium name="The Broad Institute Genome Sequencing Center for Infectious Disease"/>
            <person name="Wu L."/>
            <person name="Ma J."/>
        </authorList>
    </citation>
    <scope>NUCLEOTIDE SEQUENCE [LARGE SCALE GENOMIC DNA]</scope>
    <source>
        <strain evidence="1 2">JCM 14942</strain>
    </source>
</reference>
<comment type="caution">
    <text evidence="1">The sequence shown here is derived from an EMBL/GenBank/DDBJ whole genome shotgun (WGS) entry which is preliminary data.</text>
</comment>
<dbReference type="RefSeq" id="WP_141005281.1">
    <property type="nucleotide sequence ID" value="NZ_BAAAOR010000014.1"/>
</dbReference>
<sequence length="159" mass="16761">MTKILVASTRLAVQRLLGGDELARHLDHAIELITTDPDGRAHVAMLSVGEALVLGPTQWRLGLHGSSSTAARLAEPGAEALCTVVADGALHGHRLVVGRSWEFAVAGQRLRGIAATVREVSIDEADYATLTGGPTFELTVPTGPVLQRWADTLSALRLG</sequence>
<accession>A0ABN2A7L5</accession>
<keyword evidence="2" id="KW-1185">Reference proteome</keyword>
<name>A0ABN2A7L5_9ACTN</name>
<organism evidence="1 2">
    <name type="scientific">Nocardioides humi</name>
    <dbReference type="NCBI Taxonomy" id="449461"/>
    <lineage>
        <taxon>Bacteria</taxon>
        <taxon>Bacillati</taxon>
        <taxon>Actinomycetota</taxon>
        <taxon>Actinomycetes</taxon>
        <taxon>Propionibacteriales</taxon>
        <taxon>Nocardioidaceae</taxon>
        <taxon>Nocardioides</taxon>
    </lineage>
</organism>
<evidence type="ECO:0000313" key="1">
    <source>
        <dbReference type="EMBL" id="GAA1513202.1"/>
    </source>
</evidence>
<protein>
    <submittedName>
        <fullName evidence="1">Uncharacterized protein</fullName>
    </submittedName>
</protein>
<proteinExistence type="predicted"/>
<gene>
    <name evidence="1" type="ORF">GCM10009788_17130</name>
</gene>
<dbReference type="EMBL" id="BAAAOR010000014">
    <property type="protein sequence ID" value="GAA1513202.1"/>
    <property type="molecule type" value="Genomic_DNA"/>
</dbReference>
<evidence type="ECO:0000313" key="2">
    <source>
        <dbReference type="Proteomes" id="UP001500842"/>
    </source>
</evidence>
<dbReference type="Proteomes" id="UP001500842">
    <property type="component" value="Unassembled WGS sequence"/>
</dbReference>